<feature type="domain" description="TRAP C4-dicarboxylate transport system permease DctM subunit" evidence="8">
    <location>
        <begin position="9"/>
        <end position="416"/>
    </location>
</feature>
<feature type="transmembrane region" description="Helical" evidence="7">
    <location>
        <begin position="170"/>
        <end position="191"/>
    </location>
</feature>
<dbReference type="Pfam" id="PF06808">
    <property type="entry name" value="DctM"/>
    <property type="match status" value="1"/>
</dbReference>
<proteinExistence type="predicted"/>
<dbReference type="GO" id="GO:0005886">
    <property type="term" value="C:plasma membrane"/>
    <property type="evidence" value="ECO:0007669"/>
    <property type="project" value="UniProtKB-SubCell"/>
</dbReference>
<dbReference type="PIRSF" id="PIRSF006066">
    <property type="entry name" value="HI0050"/>
    <property type="match status" value="1"/>
</dbReference>
<dbReference type="PANTHER" id="PTHR33362">
    <property type="entry name" value="SIALIC ACID TRAP TRANSPORTER PERMEASE PROTEIN SIAT-RELATED"/>
    <property type="match status" value="1"/>
</dbReference>
<dbReference type="RefSeq" id="WP_005661164.1">
    <property type="nucleotide sequence ID" value="NZ_ABTR02000001.1"/>
</dbReference>
<organism evidence="9 10">
    <name type="scientific">Dethiosulfovibrio peptidovorans DSM 11002</name>
    <dbReference type="NCBI Taxonomy" id="469381"/>
    <lineage>
        <taxon>Bacteria</taxon>
        <taxon>Thermotogati</taxon>
        <taxon>Synergistota</taxon>
        <taxon>Synergistia</taxon>
        <taxon>Synergistales</taxon>
        <taxon>Dethiosulfovibrionaceae</taxon>
        <taxon>Dethiosulfovibrio</taxon>
    </lineage>
</organism>
<feature type="transmembrane region" description="Helical" evidence="7">
    <location>
        <begin position="6"/>
        <end position="35"/>
    </location>
</feature>
<protein>
    <submittedName>
        <fullName evidence="9">TRAP dicarboxylate transporter, DctM subunit</fullName>
    </submittedName>
</protein>
<reference evidence="9 10" key="1">
    <citation type="journal article" date="2010" name="Stand. Genomic Sci.">
        <title>Permanent draft genome sequence of Dethiosulfovibrio peptidovorans type strain (SEBR 4207).</title>
        <authorList>
            <person name="Labutti K."/>
            <person name="Mayilraj S."/>
            <person name="Clum A."/>
            <person name="Lucas S."/>
            <person name="Glavina Del Rio T."/>
            <person name="Nolan M."/>
            <person name="Tice H."/>
            <person name="Cheng J.F."/>
            <person name="Pitluck S."/>
            <person name="Liolios K."/>
            <person name="Ivanova N."/>
            <person name="Mavromatis K."/>
            <person name="Mikhailova N."/>
            <person name="Pati A."/>
            <person name="Goodwin L."/>
            <person name="Chen A."/>
            <person name="Palaniappan K."/>
            <person name="Land M."/>
            <person name="Hauser L."/>
            <person name="Chang Y.J."/>
            <person name="Jeffries C.D."/>
            <person name="Rohde M."/>
            <person name="Spring S."/>
            <person name="Goker M."/>
            <person name="Woyke T."/>
            <person name="Bristow J."/>
            <person name="Eisen J.A."/>
            <person name="Markowitz V."/>
            <person name="Hugenholtz P."/>
            <person name="Kyrpides N.C."/>
            <person name="Klenk H.P."/>
            <person name="Lapidus A."/>
        </authorList>
    </citation>
    <scope>NUCLEOTIDE SEQUENCE [LARGE SCALE GENOMIC DNA]</scope>
    <source>
        <strain evidence="9 10">DSM 11002</strain>
    </source>
</reference>
<feature type="transmembrane region" description="Helical" evidence="7">
    <location>
        <begin position="90"/>
        <end position="123"/>
    </location>
</feature>
<feature type="transmembrane region" description="Helical" evidence="7">
    <location>
        <begin position="240"/>
        <end position="259"/>
    </location>
</feature>
<gene>
    <name evidence="9" type="ORF">Dpep_1619</name>
</gene>
<dbReference type="NCBIfam" id="TIGR00786">
    <property type="entry name" value="dctM"/>
    <property type="match status" value="1"/>
</dbReference>
<evidence type="ECO:0000313" key="10">
    <source>
        <dbReference type="Proteomes" id="UP000006427"/>
    </source>
</evidence>
<dbReference type="eggNOG" id="COG1593">
    <property type="taxonomic scope" value="Bacteria"/>
</dbReference>
<feature type="transmembrane region" description="Helical" evidence="7">
    <location>
        <begin position="355"/>
        <end position="381"/>
    </location>
</feature>
<dbReference type="STRING" id="469381.Dpep_1619"/>
<evidence type="ECO:0000256" key="4">
    <source>
        <dbReference type="ARBA" id="ARBA00022692"/>
    </source>
</evidence>
<feature type="transmembrane region" description="Helical" evidence="7">
    <location>
        <begin position="212"/>
        <end position="234"/>
    </location>
</feature>
<feature type="transmembrane region" description="Helical" evidence="7">
    <location>
        <begin position="393"/>
        <end position="421"/>
    </location>
</feature>
<keyword evidence="6 7" id="KW-0472">Membrane</keyword>
<sequence length="426" mass="45936">MGSFMFVILLLLVVLFMGMPVAFSLGATSVLLTLLYDLPMKILSQSIFTSLEGFVLLSIPLFVLMSQVLLDGRIGDDLFEVMNAWVRHLPGGLAIATILACAFFAAITGSSAATAATIGMVAYPAMLDRGYDKKFTLGLLAAGGTLGILIPPSIPLILYGAITEESVGKLFIAGIIPGLILTAIFVVYSVIKSKNGGFTPMPKASWKERLSITARNIWGIILPILVVGGIYSGAFTPTEAAAVGLVYSLFITLVIYRTIKFKDIPSICMKALGTSCMIAMVIAGAILFGRVMTLLMIPQKLTELIIENNLSPMMFIIAMNFLMIILGMVLETVSIVLLTMPLVTPILMALHIDPIWYAIILTVNMTMALITPPVGMNLYVINGLRKDITMGEIISGVLPFMLLLAFMLVVVMAFPSLSIWLPSVMH</sequence>
<evidence type="ECO:0000313" key="9">
    <source>
        <dbReference type="EMBL" id="EFC91645.1"/>
    </source>
</evidence>
<dbReference type="PANTHER" id="PTHR33362:SF5">
    <property type="entry name" value="C4-DICARBOXYLATE TRAP TRANSPORTER LARGE PERMEASE PROTEIN DCTM"/>
    <property type="match status" value="1"/>
</dbReference>
<keyword evidence="2" id="KW-1003">Cell membrane</keyword>
<dbReference type="GO" id="GO:0022857">
    <property type="term" value="F:transmembrane transporter activity"/>
    <property type="evidence" value="ECO:0007669"/>
    <property type="project" value="TreeGrafter"/>
</dbReference>
<evidence type="ECO:0000256" key="6">
    <source>
        <dbReference type="ARBA" id="ARBA00023136"/>
    </source>
</evidence>
<feature type="transmembrane region" description="Helical" evidence="7">
    <location>
        <begin position="47"/>
        <end position="70"/>
    </location>
</feature>
<dbReference type="Proteomes" id="UP000006427">
    <property type="component" value="Unassembled WGS sequence"/>
</dbReference>
<dbReference type="EMBL" id="ABTR02000001">
    <property type="protein sequence ID" value="EFC91645.1"/>
    <property type="molecule type" value="Genomic_DNA"/>
</dbReference>
<dbReference type="InterPro" id="IPR004681">
    <property type="entry name" value="TRAP_DctM"/>
</dbReference>
<evidence type="ECO:0000256" key="5">
    <source>
        <dbReference type="ARBA" id="ARBA00022989"/>
    </source>
</evidence>
<evidence type="ECO:0000256" key="2">
    <source>
        <dbReference type="ARBA" id="ARBA00022475"/>
    </source>
</evidence>
<comment type="subcellular location">
    <subcellularLocation>
        <location evidence="1">Cell inner membrane</location>
        <topology evidence="1">Multi-pass membrane protein</topology>
    </subcellularLocation>
</comment>
<evidence type="ECO:0000259" key="8">
    <source>
        <dbReference type="Pfam" id="PF06808"/>
    </source>
</evidence>
<keyword evidence="10" id="KW-1185">Reference proteome</keyword>
<name>D2Z848_9BACT</name>
<accession>D2Z848</accession>
<dbReference type="PaxDb" id="469381-Dpep_1619"/>
<feature type="transmembrane region" description="Helical" evidence="7">
    <location>
        <begin position="271"/>
        <end position="297"/>
    </location>
</feature>
<keyword evidence="3" id="KW-0997">Cell inner membrane</keyword>
<comment type="caution">
    <text evidence="9">The sequence shown here is derived from an EMBL/GenBank/DDBJ whole genome shotgun (WGS) entry which is preliminary data.</text>
</comment>
<evidence type="ECO:0000256" key="7">
    <source>
        <dbReference type="SAM" id="Phobius"/>
    </source>
</evidence>
<dbReference type="OrthoDB" id="2266at2"/>
<keyword evidence="4 7" id="KW-0812">Transmembrane</keyword>
<evidence type="ECO:0000256" key="1">
    <source>
        <dbReference type="ARBA" id="ARBA00004429"/>
    </source>
</evidence>
<keyword evidence="5 7" id="KW-1133">Transmembrane helix</keyword>
<feature type="transmembrane region" description="Helical" evidence="7">
    <location>
        <begin position="135"/>
        <end position="158"/>
    </location>
</feature>
<dbReference type="AlphaFoldDB" id="D2Z848"/>
<dbReference type="InterPro" id="IPR010656">
    <property type="entry name" value="DctM"/>
</dbReference>
<evidence type="ECO:0000256" key="3">
    <source>
        <dbReference type="ARBA" id="ARBA00022519"/>
    </source>
</evidence>